<comment type="catalytic activity">
    <reaction evidence="3">
        <text>S-methyl-5'-thioadenosine + phosphate = 5-(methylsulfanyl)-alpha-D-ribose 1-phosphate + adenine</text>
        <dbReference type="Rhea" id="RHEA:11852"/>
        <dbReference type="ChEBI" id="CHEBI:16708"/>
        <dbReference type="ChEBI" id="CHEBI:17509"/>
        <dbReference type="ChEBI" id="CHEBI:43474"/>
        <dbReference type="ChEBI" id="CHEBI:58533"/>
        <dbReference type="EC" id="2.4.2.28"/>
    </reaction>
</comment>
<dbReference type="InterPro" id="IPR010044">
    <property type="entry name" value="MTAP"/>
</dbReference>
<feature type="binding site" evidence="3">
    <location>
        <begin position="64"/>
        <end position="65"/>
    </location>
    <ligand>
        <name>phosphate</name>
        <dbReference type="ChEBI" id="CHEBI:43474"/>
    </ligand>
</feature>
<dbReference type="RefSeq" id="WP_229815504.1">
    <property type="nucleotide sequence ID" value="NZ_BMZP01000017.1"/>
</dbReference>
<protein>
    <recommendedName>
        <fullName evidence="3">S-methyl-5'-thioadenosine phosphorylase</fullName>
        <ecNumber evidence="3">2.4.2.28</ecNumber>
    </recommendedName>
    <alternativeName>
        <fullName evidence="3">5'-methylthioadenosine phosphorylase</fullName>
        <shortName evidence="3">MTA phosphorylase</shortName>
        <shortName evidence="3">MTAP</shortName>
    </alternativeName>
</protein>
<dbReference type="InterPro" id="IPR018099">
    <property type="entry name" value="Purine_phosphorylase-2_CS"/>
</dbReference>
<keyword evidence="2 3" id="KW-0808">Transferase</keyword>
<evidence type="ECO:0000256" key="1">
    <source>
        <dbReference type="ARBA" id="ARBA00022676"/>
    </source>
</evidence>
<feature type="binding site" evidence="3">
    <location>
        <begin position="97"/>
        <end position="98"/>
    </location>
    <ligand>
        <name>phosphate</name>
        <dbReference type="ChEBI" id="CHEBI:43474"/>
    </ligand>
</feature>
<dbReference type="InterPro" id="IPR000845">
    <property type="entry name" value="Nucleoside_phosphorylase_d"/>
</dbReference>
<comment type="function">
    <text evidence="3">Catalyzes the reversible phosphorylation of S-methyl-5'-thioadenosine (MTA) to adenine and 5-methylthioribose-1-phosphate. Involved in the breakdown of MTA, a major by-product of polyamine biosynthesis. Responsible for the first step in the methionine salvage pathway after MTA has been generated from S-adenosylmethionine. Has broad substrate specificity with 6-aminopurine nucleosides as preferred substrates.</text>
</comment>
<dbReference type="Proteomes" id="UP001595683">
    <property type="component" value="Unassembled WGS sequence"/>
</dbReference>
<keyword evidence="3" id="KW-0660">Purine salvage</keyword>
<evidence type="ECO:0000313" key="5">
    <source>
        <dbReference type="EMBL" id="MFC3670348.1"/>
    </source>
</evidence>
<comment type="similarity">
    <text evidence="3">Belongs to the PNP/MTAP phosphorylase family. MTAP subfamily.</text>
</comment>
<feature type="binding site" evidence="3">
    <location>
        <begin position="219"/>
        <end position="221"/>
    </location>
    <ligand>
        <name>substrate</name>
    </ligand>
</feature>
<dbReference type="PANTHER" id="PTHR42679:SF2">
    <property type="entry name" value="S-METHYL-5'-THIOADENOSINE PHOSPHORYLASE"/>
    <property type="match status" value="1"/>
</dbReference>
<evidence type="ECO:0000259" key="4">
    <source>
        <dbReference type="Pfam" id="PF01048"/>
    </source>
</evidence>
<dbReference type="NCBIfam" id="NF006599">
    <property type="entry name" value="PRK09136.1"/>
    <property type="match status" value="1"/>
</dbReference>
<dbReference type="PANTHER" id="PTHR42679">
    <property type="entry name" value="S-METHYL-5'-THIOADENOSINE PHOSPHORYLASE"/>
    <property type="match status" value="1"/>
</dbReference>
<dbReference type="GO" id="GO:0017061">
    <property type="term" value="F:S-methyl-5-thioadenosine phosphorylase activity"/>
    <property type="evidence" value="ECO:0007669"/>
    <property type="project" value="UniProtKB-EC"/>
</dbReference>
<feature type="binding site" evidence="3">
    <location>
        <position position="196"/>
    </location>
    <ligand>
        <name>phosphate</name>
        <dbReference type="ChEBI" id="CHEBI:43474"/>
    </ligand>
</feature>
<comment type="subunit">
    <text evidence="3">Homohexamer. Dimer of a homotrimer.</text>
</comment>
<comment type="caution">
    <text evidence="5">The sequence shown here is derived from an EMBL/GenBank/DDBJ whole genome shotgun (WGS) entry which is preliminary data.</text>
</comment>
<dbReference type="NCBIfam" id="TIGR01694">
    <property type="entry name" value="MTAP"/>
    <property type="match status" value="1"/>
</dbReference>
<dbReference type="InterPro" id="IPR035994">
    <property type="entry name" value="Nucleoside_phosphorylase_sf"/>
</dbReference>
<keyword evidence="6" id="KW-1185">Reference proteome</keyword>
<dbReference type="SUPFAM" id="SSF53167">
    <property type="entry name" value="Purine and uridine phosphorylases"/>
    <property type="match status" value="1"/>
</dbReference>
<accession>A0ABV7V2A1</accession>
<feature type="binding site" evidence="3">
    <location>
        <position position="195"/>
    </location>
    <ligand>
        <name>substrate</name>
    </ligand>
</feature>
<feature type="site" description="Important for substrate specificity" evidence="3">
    <location>
        <position position="177"/>
    </location>
</feature>
<sequence length="300" mass="31760">MHTEPNQPSGNAHWRIGVIGGSGIYDLSGLEDVQDIAVQSPFGAPSGPVTLGRIGAVEFVFLARHGAGHRIPPEGINHRANIDVMKRCGVTDLIAISAIGSLREELAPGSFVAVDQFIDRTHGRADSFFGEGLVAHVSLADPVCARLSAHLADAAQAAGARVHRGGCYLAMQGPQFSTRAESRLYRQWGADVIGMTAMPEARLAREAELPYALIGMVTDYDAWREGDHVDVAQVLQVMRGNAALAKATIGQLAARLPQVRTPSPIDHALDGAIMTAPAHRDPVLVARLGAVAGRALRNEG</sequence>
<evidence type="ECO:0000313" key="6">
    <source>
        <dbReference type="Proteomes" id="UP001595683"/>
    </source>
</evidence>
<name>A0ABV7V2A1_9SPHN</name>
<feature type="domain" description="Nucleoside phosphorylase" evidence="4">
    <location>
        <begin position="15"/>
        <end position="247"/>
    </location>
</feature>
<proteinExistence type="inferred from homology"/>
<dbReference type="EC" id="2.4.2.28" evidence="3"/>
<dbReference type="HAMAP" id="MF_01963">
    <property type="entry name" value="MTAP"/>
    <property type="match status" value="1"/>
</dbReference>
<dbReference type="CDD" id="cd09010">
    <property type="entry name" value="MTAP_SsMTAPII_like_MTIP"/>
    <property type="match status" value="1"/>
</dbReference>
<keyword evidence="1 3" id="KW-0328">Glycosyltransferase</keyword>
<gene>
    <name evidence="3 5" type="primary">mtnP</name>
    <name evidence="5" type="ORF">ACFOOT_02815</name>
</gene>
<evidence type="ECO:0000256" key="3">
    <source>
        <dbReference type="HAMAP-Rule" id="MF_01963"/>
    </source>
</evidence>
<dbReference type="Gene3D" id="3.40.50.1580">
    <property type="entry name" value="Nucleoside phosphorylase domain"/>
    <property type="match status" value="1"/>
</dbReference>
<feature type="site" description="Important for substrate specificity" evidence="3">
    <location>
        <position position="231"/>
    </location>
</feature>
<feature type="binding site" evidence="3">
    <location>
        <position position="22"/>
    </location>
    <ligand>
        <name>phosphate</name>
        <dbReference type="ChEBI" id="CHEBI:43474"/>
    </ligand>
</feature>
<dbReference type="EMBL" id="JBHRYE010000006">
    <property type="protein sequence ID" value="MFC3670348.1"/>
    <property type="molecule type" value="Genomic_DNA"/>
</dbReference>
<evidence type="ECO:0000256" key="2">
    <source>
        <dbReference type="ARBA" id="ARBA00022679"/>
    </source>
</evidence>
<organism evidence="5 6">
    <name type="scientific">Novosphingobium pokkalii</name>
    <dbReference type="NCBI Taxonomy" id="1770194"/>
    <lineage>
        <taxon>Bacteria</taxon>
        <taxon>Pseudomonadati</taxon>
        <taxon>Pseudomonadota</taxon>
        <taxon>Alphaproteobacteria</taxon>
        <taxon>Sphingomonadales</taxon>
        <taxon>Sphingomonadaceae</taxon>
        <taxon>Novosphingobium</taxon>
    </lineage>
</organism>
<dbReference type="PROSITE" id="PS01240">
    <property type="entry name" value="PNP_MTAP_2"/>
    <property type="match status" value="1"/>
</dbReference>
<dbReference type="Pfam" id="PF01048">
    <property type="entry name" value="PNP_UDP_1"/>
    <property type="match status" value="1"/>
</dbReference>
<comment type="pathway">
    <text evidence="3">Amino-acid biosynthesis; L-methionine biosynthesis via salvage pathway; S-methyl-5-thio-alpha-D-ribose 1-phosphate from S-methyl-5'-thioadenosine (phosphorylase route): step 1/1.</text>
</comment>
<reference evidence="6" key="1">
    <citation type="journal article" date="2019" name="Int. J. Syst. Evol. Microbiol.">
        <title>The Global Catalogue of Microorganisms (GCM) 10K type strain sequencing project: providing services to taxonomists for standard genome sequencing and annotation.</title>
        <authorList>
            <consortium name="The Broad Institute Genomics Platform"/>
            <consortium name="The Broad Institute Genome Sequencing Center for Infectious Disease"/>
            <person name="Wu L."/>
            <person name="Ma J."/>
        </authorList>
    </citation>
    <scope>NUCLEOTIDE SEQUENCE [LARGE SCALE GENOMIC DNA]</scope>
    <source>
        <strain evidence="6">KCTC 42224</strain>
    </source>
</reference>